<reference evidence="1 2" key="1">
    <citation type="submission" date="2015-07" db="EMBL/GenBank/DDBJ databases">
        <authorList>
            <consortium name="Pathogen Informatics"/>
        </authorList>
    </citation>
    <scope>NUCLEOTIDE SEQUENCE [LARGE SCALE GENOMIC DNA]</scope>
    <source>
        <strain evidence="1 2">A325</strain>
    </source>
</reference>
<dbReference type="AlphaFoldDB" id="A0A655VGG7"/>
<name>A0A655VGG7_VIBCL</name>
<evidence type="ECO:0000313" key="1">
    <source>
        <dbReference type="EMBL" id="CSB68606.1"/>
    </source>
</evidence>
<protein>
    <submittedName>
        <fullName evidence="1">Uncharacterized protein</fullName>
    </submittedName>
</protein>
<sequence>MFYSFVTISIVVGLCSLLGKIVTQKLLNPVFCSEKRGFFYGEKFMSNSLLMQNNSL</sequence>
<accession>A0A655VGG7</accession>
<evidence type="ECO:0000313" key="2">
    <source>
        <dbReference type="Proteomes" id="UP000046067"/>
    </source>
</evidence>
<dbReference type="Proteomes" id="UP000046067">
    <property type="component" value="Unassembled WGS sequence"/>
</dbReference>
<organism evidence="1 2">
    <name type="scientific">Vibrio cholerae</name>
    <dbReference type="NCBI Taxonomy" id="666"/>
    <lineage>
        <taxon>Bacteria</taxon>
        <taxon>Pseudomonadati</taxon>
        <taxon>Pseudomonadota</taxon>
        <taxon>Gammaproteobacteria</taxon>
        <taxon>Vibrionales</taxon>
        <taxon>Vibrionaceae</taxon>
        <taxon>Vibrio</taxon>
    </lineage>
</organism>
<gene>
    <name evidence="1" type="ORF">ERS013201_00669</name>
</gene>
<proteinExistence type="predicted"/>
<dbReference type="EMBL" id="CWQJ01000003">
    <property type="protein sequence ID" value="CSB68606.1"/>
    <property type="molecule type" value="Genomic_DNA"/>
</dbReference>